<keyword evidence="6" id="KW-1133">Transmembrane helix</keyword>
<keyword evidence="3" id="KW-0813">Transport</keyword>
<protein>
    <recommendedName>
        <fullName evidence="12">Vacuolar proton pump subunit B</fullName>
    </recommendedName>
</protein>
<dbReference type="Gene3D" id="1.20.120.1630">
    <property type="match status" value="1"/>
</dbReference>
<dbReference type="InterPro" id="IPR004100">
    <property type="entry name" value="ATPase_F1/V1/A1_a/bsu_N"/>
</dbReference>
<evidence type="ECO:0000256" key="2">
    <source>
        <dbReference type="ARBA" id="ARBA00008936"/>
    </source>
</evidence>
<dbReference type="PANTHER" id="PTHR43389:SF27">
    <property type="entry name" value="V-TYPE PROTON ATPASE SUBUNIT B1-RELATED"/>
    <property type="match status" value="1"/>
</dbReference>
<dbReference type="CDD" id="cd01135">
    <property type="entry name" value="V_A-ATPase_B"/>
    <property type="match status" value="1"/>
</dbReference>
<evidence type="ECO:0000256" key="3">
    <source>
        <dbReference type="ARBA" id="ARBA00022448"/>
    </source>
</evidence>
<feature type="domain" description="ATPase F1/V1/A1 complex alpha/beta subunit nucleotide-binding" evidence="7">
    <location>
        <begin position="474"/>
        <end position="704"/>
    </location>
</feature>
<dbReference type="PROSITE" id="PS00152">
    <property type="entry name" value="ATPASE_ALPHA_BETA"/>
    <property type="match status" value="1"/>
</dbReference>
<name>A0ABR2FSC5_9ROSI</name>
<dbReference type="InterPro" id="IPR027417">
    <property type="entry name" value="P-loop_NTPase"/>
</dbReference>
<feature type="transmembrane region" description="Helical" evidence="6">
    <location>
        <begin position="186"/>
        <end position="204"/>
    </location>
</feature>
<keyword evidence="11" id="KW-1185">Reference proteome</keyword>
<feature type="transmembrane region" description="Helical" evidence="6">
    <location>
        <begin position="60"/>
        <end position="83"/>
    </location>
</feature>
<evidence type="ECO:0008006" key="12">
    <source>
        <dbReference type="Google" id="ProtNLM"/>
    </source>
</evidence>
<evidence type="ECO:0000256" key="6">
    <source>
        <dbReference type="SAM" id="Phobius"/>
    </source>
</evidence>
<dbReference type="InterPro" id="IPR005723">
    <property type="entry name" value="ATPase_V1-cplx_bsu"/>
</dbReference>
<dbReference type="CDD" id="cd18112">
    <property type="entry name" value="ATP-synt_V_A-type_beta_C"/>
    <property type="match status" value="1"/>
</dbReference>
<evidence type="ECO:0000256" key="5">
    <source>
        <dbReference type="ARBA" id="ARBA00023065"/>
    </source>
</evidence>
<dbReference type="NCBIfam" id="TIGR01040">
    <property type="entry name" value="V-ATPase_V1_B"/>
    <property type="match status" value="1"/>
</dbReference>
<dbReference type="Pfam" id="PF02874">
    <property type="entry name" value="ATP-synt_ab_N"/>
    <property type="match status" value="1"/>
</dbReference>
<keyword evidence="6" id="KW-0472">Membrane</keyword>
<dbReference type="InterPro" id="IPR010721">
    <property type="entry name" value="UstE-like"/>
</dbReference>
<reference evidence="10 11" key="1">
    <citation type="journal article" date="2024" name="G3 (Bethesda)">
        <title>Genome assembly of Hibiscus sabdariffa L. provides insights into metabolisms of medicinal natural products.</title>
        <authorList>
            <person name="Kim T."/>
        </authorList>
    </citation>
    <scope>NUCLEOTIDE SEQUENCE [LARGE SCALE GENOMIC DNA]</scope>
    <source>
        <strain evidence="10">TK-2024</strain>
        <tissue evidence="10">Old leaves</tissue>
    </source>
</reference>
<dbReference type="NCBIfam" id="NF003235">
    <property type="entry name" value="PRK04196.1"/>
    <property type="match status" value="1"/>
</dbReference>
<dbReference type="InterPro" id="IPR020003">
    <property type="entry name" value="ATPase_a/bsu_AS"/>
</dbReference>
<evidence type="ECO:0000259" key="8">
    <source>
        <dbReference type="Pfam" id="PF02874"/>
    </source>
</evidence>
<feature type="domain" description="ATPase F1/V1/A1 complex alpha/beta subunit N-terminal" evidence="8">
    <location>
        <begin position="351"/>
        <end position="417"/>
    </location>
</feature>
<comment type="function">
    <text evidence="1">Non-catalytic subunit of the peripheral V1 complex of vacuolar ATPase. V-ATPase is responsible for acidifying a variety of intracellular compartments in eukaryotic cells.</text>
</comment>
<dbReference type="Pfam" id="PF00006">
    <property type="entry name" value="ATP-synt_ab"/>
    <property type="match status" value="1"/>
</dbReference>
<dbReference type="InterPro" id="IPR000194">
    <property type="entry name" value="ATPase_F1/V1/A1_a/bsu_nucl-bd"/>
</dbReference>
<dbReference type="PANTHER" id="PTHR43389">
    <property type="entry name" value="V-TYPE PROTON ATPASE SUBUNIT B"/>
    <property type="match status" value="1"/>
</dbReference>
<feature type="transmembrane region" description="Helical" evidence="6">
    <location>
        <begin position="12"/>
        <end position="31"/>
    </location>
</feature>
<dbReference type="Gene3D" id="3.40.50.12240">
    <property type="match status" value="1"/>
</dbReference>
<dbReference type="EMBL" id="JBBPBM010000004">
    <property type="protein sequence ID" value="KAK8587164.1"/>
    <property type="molecule type" value="Genomic_DNA"/>
</dbReference>
<dbReference type="InterPro" id="IPR055190">
    <property type="entry name" value="ATP-synt_VA_C"/>
</dbReference>
<dbReference type="Pfam" id="PF06966">
    <property type="entry name" value="DUF1295"/>
    <property type="match status" value="1"/>
</dbReference>
<dbReference type="HAMAP" id="MF_00310">
    <property type="entry name" value="ATP_synth_B_arch"/>
    <property type="match status" value="1"/>
</dbReference>
<organism evidence="10 11">
    <name type="scientific">Hibiscus sabdariffa</name>
    <name type="common">roselle</name>
    <dbReference type="NCBI Taxonomy" id="183260"/>
    <lineage>
        <taxon>Eukaryota</taxon>
        <taxon>Viridiplantae</taxon>
        <taxon>Streptophyta</taxon>
        <taxon>Embryophyta</taxon>
        <taxon>Tracheophyta</taxon>
        <taxon>Spermatophyta</taxon>
        <taxon>Magnoliopsida</taxon>
        <taxon>eudicotyledons</taxon>
        <taxon>Gunneridae</taxon>
        <taxon>Pentapetalae</taxon>
        <taxon>rosids</taxon>
        <taxon>malvids</taxon>
        <taxon>Malvales</taxon>
        <taxon>Malvaceae</taxon>
        <taxon>Malvoideae</taxon>
        <taxon>Hibiscus</taxon>
    </lineage>
</organism>
<accession>A0ABR2FSC5</accession>
<feature type="transmembrane region" description="Helical" evidence="6">
    <location>
        <begin position="210"/>
        <end position="229"/>
    </location>
</feature>
<evidence type="ECO:0000259" key="7">
    <source>
        <dbReference type="Pfam" id="PF00006"/>
    </source>
</evidence>
<keyword evidence="6" id="KW-0812">Transmembrane</keyword>
<dbReference type="CDD" id="cd18118">
    <property type="entry name" value="ATP-synt_V_A-type_beta_N"/>
    <property type="match status" value="1"/>
</dbReference>
<evidence type="ECO:0000259" key="9">
    <source>
        <dbReference type="Pfam" id="PF22919"/>
    </source>
</evidence>
<evidence type="ECO:0000313" key="11">
    <source>
        <dbReference type="Proteomes" id="UP001472677"/>
    </source>
</evidence>
<dbReference type="InterPro" id="IPR022879">
    <property type="entry name" value="V-ATPase_su_B/beta"/>
</dbReference>
<comment type="caution">
    <text evidence="10">The sequence shown here is derived from an EMBL/GenBank/DDBJ whole genome shotgun (WGS) entry which is preliminary data.</text>
</comment>
<dbReference type="SUPFAM" id="SSF52540">
    <property type="entry name" value="P-loop containing nucleoside triphosphate hydrolases"/>
    <property type="match status" value="1"/>
</dbReference>
<evidence type="ECO:0000256" key="1">
    <source>
        <dbReference type="ARBA" id="ARBA00002690"/>
    </source>
</evidence>
<dbReference type="Pfam" id="PF22919">
    <property type="entry name" value="ATP-synt_VA_C"/>
    <property type="match status" value="1"/>
</dbReference>
<keyword evidence="5" id="KW-0406">Ion transport</keyword>
<evidence type="ECO:0000256" key="4">
    <source>
        <dbReference type="ARBA" id="ARBA00022781"/>
    </source>
</evidence>
<proteinExistence type="inferred from homology"/>
<gene>
    <name evidence="10" type="ORF">V6N12_021674</name>
</gene>
<evidence type="ECO:0000313" key="10">
    <source>
        <dbReference type="EMBL" id="KAK8587164.1"/>
    </source>
</evidence>
<dbReference type="Proteomes" id="UP001472677">
    <property type="component" value="Unassembled WGS sequence"/>
</dbReference>
<feature type="domain" description="ATP synthase A/B type C-terminal" evidence="9">
    <location>
        <begin position="710"/>
        <end position="809"/>
    </location>
</feature>
<keyword evidence="4" id="KW-0375">Hydrogen ion transport</keyword>
<comment type="similarity">
    <text evidence="2">Belongs to the ATPase alpha/beta chains family.</text>
</comment>
<feature type="transmembrane region" description="Helical" evidence="6">
    <location>
        <begin position="104"/>
        <end position="127"/>
    </location>
</feature>
<sequence length="815" mass="92269">MLTDADKEFLYLTAVVTVGYQLFFFLVAVVLKFDKVIDFAGSSNFTVIALLTLLQRKSWHLRQVVLTSLMVIWSSRLAIYLLIRILRWGEDKRHDQMRNNVGRIAFYFLVQGFWAWSVTLPITVVNASEKDPNIQAEDIIGWTMWFVGAVVELLADKVKFSFKNSPESKGKWCDVGLWKYSRHPNYFGDILLSWGYFVASIPILEGSEWFVVLVGPIFVTLLLLFVSGLPHLEKSADKKFGNVDAYRIYKKRTSPLIPLPPAVYGNLPHWFKAVFLFEFPIYSRRLYRNQRGNMQEHSRDEQKLVYFSSLCPAQLLVNREKHKKTYKMGMAENNHKMEEATLEIGMEYRTVSGVAGPLVILDKVKGPKFQEIVNIRLGDGTTRRGQVLEVDGEKAVVQVFEGTSGIDNKYTTVQFTGEVLKTPVSSDMLGRIFNGSGKPIDNGPPILPEAYLDISGSSINPSERTYPEEMIQTGISTIDVMNSIARGQKIPLFSAAGLPHNEIAAQICRQAGLVKRLEKSGDLLEDGEEDNFAIVFAAMGVNMETAQFFKRDFEENGSMERVTLFLNLANDPTIERIITPRIALTTAEYLAYECGKHVLVILTDMSSYADALREVSAAREEVPGRRGYPGYMYTDLATIYECAGRIEGRKGSITQIPILTMPNDDITHPTPDLTGYITEGQIYIDRQLYNRQIYPPINVLPSLSRLMKSAIGEGMTRRDHADVSNQLYANYAIGKDVQAMKAVVGEEALSSEDLLYLEFLDKFERKFVTQGAYDTRNIFQSLDLAWTLLRIFPRELLHRIPAKTLDQFYSRDAAN</sequence>